<evidence type="ECO:0000256" key="4">
    <source>
        <dbReference type="ARBA" id="ARBA00023136"/>
    </source>
</evidence>
<feature type="compositionally biased region" description="Low complexity" evidence="5">
    <location>
        <begin position="36"/>
        <end position="52"/>
    </location>
</feature>
<dbReference type="PANTHER" id="PTHR42723">
    <property type="entry name" value="CHLOROPHYLL SYNTHASE"/>
    <property type="match status" value="1"/>
</dbReference>
<dbReference type="AlphaFoldDB" id="A0A8J3JFL0"/>
<dbReference type="GO" id="GO:0016020">
    <property type="term" value="C:membrane"/>
    <property type="evidence" value="ECO:0007669"/>
    <property type="project" value="UniProtKB-SubCell"/>
</dbReference>
<organism evidence="6 7">
    <name type="scientific">Catellatospora bangladeshensis</name>
    <dbReference type="NCBI Taxonomy" id="310355"/>
    <lineage>
        <taxon>Bacteria</taxon>
        <taxon>Bacillati</taxon>
        <taxon>Actinomycetota</taxon>
        <taxon>Actinomycetes</taxon>
        <taxon>Micromonosporales</taxon>
        <taxon>Micromonosporaceae</taxon>
        <taxon>Catellatospora</taxon>
    </lineage>
</organism>
<dbReference type="InterPro" id="IPR000537">
    <property type="entry name" value="UbiA_prenyltransferase"/>
</dbReference>
<dbReference type="GO" id="GO:0016765">
    <property type="term" value="F:transferase activity, transferring alkyl or aryl (other than methyl) groups"/>
    <property type="evidence" value="ECO:0007669"/>
    <property type="project" value="InterPro"/>
</dbReference>
<reference evidence="6 7" key="1">
    <citation type="submission" date="2021-01" db="EMBL/GenBank/DDBJ databases">
        <title>Whole genome shotgun sequence of Catellatospora bangladeshensis NBRC 107357.</title>
        <authorList>
            <person name="Komaki H."/>
            <person name="Tamura T."/>
        </authorList>
    </citation>
    <scope>NUCLEOTIDE SEQUENCE [LARGE SCALE GENOMIC DNA]</scope>
    <source>
        <strain evidence="6 7">NBRC 107357</strain>
    </source>
</reference>
<sequence length="413" mass="41251">MSAVPEAGRPPSARALRVAEGQRVPARPGNRHQAAARHAAAQAPRAVSRAGARPSPTTTAHPTSLDRAAALPPTCRDQSTPANTASADRLPVPPRSFGESALSSPATAAVSPKLQPGAGTERRAAGWKGTLRAVAELVRAPAALSVPGDVIAGAAAAGTLDRRTPGLAAASVCLYWAGMAANDWADRELDAVERPERPIPSGRISPGAALGLAAGLTAAGVGLAAWAGGRRGLATAAPLAAMVWAYDVKAKNTAAGPAAMAACRGLDVLLGASSGPVAKAVPAALTVAAHTYTVTELSRREVSGADARLPLATLTGTVAVAATAAGLSTRRGLRAWLPAALAGWYVSHYGRAQARAAAEPSAARVREAVGSGITGLPTLQGTLAARHGSGLAGLALAAAAPLARRLVRRISAT</sequence>
<evidence type="ECO:0008006" key="8">
    <source>
        <dbReference type="Google" id="ProtNLM"/>
    </source>
</evidence>
<gene>
    <name evidence="6" type="ORF">Cba03nite_09310</name>
</gene>
<dbReference type="Pfam" id="PF01040">
    <property type="entry name" value="UbiA"/>
    <property type="match status" value="1"/>
</dbReference>
<accession>A0A8J3JFL0</accession>
<dbReference type="PANTHER" id="PTHR42723:SF1">
    <property type="entry name" value="CHLOROPHYLL SYNTHASE, CHLOROPLASTIC"/>
    <property type="match status" value="1"/>
</dbReference>
<keyword evidence="7" id="KW-1185">Reference proteome</keyword>
<dbReference type="Gene3D" id="1.10.357.140">
    <property type="entry name" value="UbiA prenyltransferase"/>
    <property type="match status" value="1"/>
</dbReference>
<keyword evidence="2" id="KW-0812">Transmembrane</keyword>
<keyword evidence="4" id="KW-0472">Membrane</keyword>
<evidence type="ECO:0000313" key="6">
    <source>
        <dbReference type="EMBL" id="GIF79582.1"/>
    </source>
</evidence>
<evidence type="ECO:0000256" key="3">
    <source>
        <dbReference type="ARBA" id="ARBA00022989"/>
    </source>
</evidence>
<comment type="subcellular location">
    <subcellularLocation>
        <location evidence="1">Membrane</location>
        <topology evidence="1">Multi-pass membrane protein</topology>
    </subcellularLocation>
</comment>
<dbReference type="CDD" id="cd13964">
    <property type="entry name" value="PT_UbiA_1"/>
    <property type="match status" value="1"/>
</dbReference>
<dbReference type="InterPro" id="IPR044878">
    <property type="entry name" value="UbiA_sf"/>
</dbReference>
<dbReference type="NCBIfam" id="NF045897">
    <property type="entry name" value="SCO3242_trans"/>
    <property type="match status" value="1"/>
</dbReference>
<dbReference type="EMBL" id="BONF01000006">
    <property type="protein sequence ID" value="GIF79582.1"/>
    <property type="molecule type" value="Genomic_DNA"/>
</dbReference>
<evidence type="ECO:0000256" key="5">
    <source>
        <dbReference type="SAM" id="MobiDB-lite"/>
    </source>
</evidence>
<feature type="region of interest" description="Disordered" evidence="5">
    <location>
        <begin position="1"/>
        <end position="124"/>
    </location>
</feature>
<feature type="compositionally biased region" description="Polar residues" evidence="5">
    <location>
        <begin position="76"/>
        <end position="86"/>
    </location>
</feature>
<comment type="caution">
    <text evidence="6">The sequence shown here is derived from an EMBL/GenBank/DDBJ whole genome shotgun (WGS) entry which is preliminary data.</text>
</comment>
<evidence type="ECO:0000256" key="2">
    <source>
        <dbReference type="ARBA" id="ARBA00022692"/>
    </source>
</evidence>
<dbReference type="Proteomes" id="UP000601223">
    <property type="component" value="Unassembled WGS sequence"/>
</dbReference>
<evidence type="ECO:0000313" key="7">
    <source>
        <dbReference type="Proteomes" id="UP000601223"/>
    </source>
</evidence>
<dbReference type="InterPro" id="IPR050475">
    <property type="entry name" value="Prenyltransferase_related"/>
</dbReference>
<keyword evidence="3" id="KW-1133">Transmembrane helix</keyword>
<evidence type="ECO:0000256" key="1">
    <source>
        <dbReference type="ARBA" id="ARBA00004141"/>
    </source>
</evidence>
<proteinExistence type="predicted"/>
<name>A0A8J3JFL0_9ACTN</name>
<protein>
    <recommendedName>
        <fullName evidence="8">4-hydroxybenzoate polyprenyltransferase</fullName>
    </recommendedName>
</protein>